<dbReference type="Proteomes" id="UP001247754">
    <property type="component" value="Unassembled WGS sequence"/>
</dbReference>
<evidence type="ECO:0000313" key="4">
    <source>
        <dbReference type="EMBL" id="MDR5651034.1"/>
    </source>
</evidence>
<evidence type="ECO:0000259" key="3">
    <source>
        <dbReference type="PROSITE" id="PS51186"/>
    </source>
</evidence>
<sequence length="160" mass="16803">MGNGKDEAPELRRDSPLAPDVAPVLARHLAMMRAASPPESVHALPADALAGPDVAFYSLRAGGQVLAIGAIRRIAPGHHEIKSMHVVAEARGRGLSRRMLGHLIAAARADGARRISLETGIEDAFIPARALYAAAGFAPCGPFGDYGPDPHSVFMTRALD</sequence>
<comment type="caution">
    <text evidence="4">The sequence shown here is derived from an EMBL/GenBank/DDBJ whole genome shotgun (WGS) entry which is preliminary data.</text>
</comment>
<dbReference type="InterPro" id="IPR016181">
    <property type="entry name" value="Acyl_CoA_acyltransferase"/>
</dbReference>
<organism evidence="4 5">
    <name type="scientific">Ruixingdingia sedimenti</name>
    <dbReference type="NCBI Taxonomy" id="3073604"/>
    <lineage>
        <taxon>Bacteria</taxon>
        <taxon>Pseudomonadati</taxon>
        <taxon>Pseudomonadota</taxon>
        <taxon>Alphaproteobacteria</taxon>
        <taxon>Rhodobacterales</taxon>
        <taxon>Paracoccaceae</taxon>
        <taxon>Ruixingdingia</taxon>
    </lineage>
</organism>
<dbReference type="InterPro" id="IPR050832">
    <property type="entry name" value="Bact_Acetyltransf"/>
</dbReference>
<keyword evidence="1" id="KW-0808">Transferase</keyword>
<evidence type="ECO:0000256" key="1">
    <source>
        <dbReference type="ARBA" id="ARBA00022679"/>
    </source>
</evidence>
<evidence type="ECO:0000256" key="2">
    <source>
        <dbReference type="ARBA" id="ARBA00023315"/>
    </source>
</evidence>
<dbReference type="PANTHER" id="PTHR43877:SF5">
    <property type="entry name" value="BLL8307 PROTEIN"/>
    <property type="match status" value="1"/>
</dbReference>
<dbReference type="PROSITE" id="PS51186">
    <property type="entry name" value="GNAT"/>
    <property type="match status" value="1"/>
</dbReference>
<gene>
    <name evidence="4" type="ORF">RGD00_00320</name>
</gene>
<dbReference type="SUPFAM" id="SSF55729">
    <property type="entry name" value="Acyl-CoA N-acyltransferases (Nat)"/>
    <property type="match status" value="1"/>
</dbReference>
<keyword evidence="5" id="KW-1185">Reference proteome</keyword>
<dbReference type="InterPro" id="IPR000182">
    <property type="entry name" value="GNAT_dom"/>
</dbReference>
<dbReference type="PANTHER" id="PTHR43877">
    <property type="entry name" value="AMINOALKYLPHOSPHONATE N-ACETYLTRANSFERASE-RELATED-RELATED"/>
    <property type="match status" value="1"/>
</dbReference>
<feature type="domain" description="N-acetyltransferase" evidence="3">
    <location>
        <begin position="9"/>
        <end position="160"/>
    </location>
</feature>
<evidence type="ECO:0000313" key="5">
    <source>
        <dbReference type="Proteomes" id="UP001247754"/>
    </source>
</evidence>
<dbReference type="CDD" id="cd04301">
    <property type="entry name" value="NAT_SF"/>
    <property type="match status" value="1"/>
</dbReference>
<dbReference type="EMBL" id="JAVKPH010000001">
    <property type="protein sequence ID" value="MDR5651034.1"/>
    <property type="molecule type" value="Genomic_DNA"/>
</dbReference>
<name>A0ABU1F2F0_9RHOB</name>
<accession>A0ABU1F2F0</accession>
<protein>
    <submittedName>
        <fullName evidence="4">GNAT family N-acetyltransferase</fullName>
    </submittedName>
</protein>
<dbReference type="Gene3D" id="3.40.630.30">
    <property type="match status" value="1"/>
</dbReference>
<proteinExistence type="predicted"/>
<reference evidence="4 5" key="1">
    <citation type="submission" date="2023-09" db="EMBL/GenBank/DDBJ databases">
        <title>Xinfangfangia sedmenti sp. nov., isolated the sedment.</title>
        <authorList>
            <person name="Xu L."/>
        </authorList>
    </citation>
    <scope>NUCLEOTIDE SEQUENCE [LARGE SCALE GENOMIC DNA]</scope>
    <source>
        <strain evidence="4 5">LG-4</strain>
    </source>
</reference>
<keyword evidence="2" id="KW-0012">Acyltransferase</keyword>
<dbReference type="RefSeq" id="WP_310455070.1">
    <property type="nucleotide sequence ID" value="NZ_JAVKPH010000001.1"/>
</dbReference>
<dbReference type="Pfam" id="PF00583">
    <property type="entry name" value="Acetyltransf_1"/>
    <property type="match status" value="1"/>
</dbReference>